<name>A0A1I7G284_9FIRM</name>
<dbReference type="Pfam" id="PF04282">
    <property type="entry name" value="DUF438"/>
    <property type="match status" value="1"/>
</dbReference>
<organism evidence="5 6">
    <name type="scientific">Eubacterium pyruvativorans</name>
    <dbReference type="NCBI Taxonomy" id="155865"/>
    <lineage>
        <taxon>Bacteria</taxon>
        <taxon>Bacillati</taxon>
        <taxon>Bacillota</taxon>
        <taxon>Clostridia</taxon>
        <taxon>Eubacteriales</taxon>
        <taxon>Eubacteriaceae</taxon>
        <taxon>Eubacterium</taxon>
    </lineage>
</organism>
<dbReference type="InterPro" id="IPR012312">
    <property type="entry name" value="Hemerythrin-like"/>
</dbReference>
<keyword evidence="6" id="KW-1185">Reference proteome</keyword>
<dbReference type="EMBL" id="FPBT01000004">
    <property type="protein sequence ID" value="SFU42431.1"/>
    <property type="molecule type" value="Genomic_DNA"/>
</dbReference>
<evidence type="ECO:0000313" key="6">
    <source>
        <dbReference type="Proteomes" id="UP000198817"/>
    </source>
</evidence>
<feature type="region of interest" description="Disordered" evidence="1">
    <location>
        <begin position="376"/>
        <end position="401"/>
    </location>
</feature>
<evidence type="ECO:0008006" key="7">
    <source>
        <dbReference type="Google" id="ProtNLM"/>
    </source>
</evidence>
<reference evidence="5 6" key="1">
    <citation type="submission" date="2016-10" db="EMBL/GenBank/DDBJ databases">
        <authorList>
            <person name="de Groot N.N."/>
        </authorList>
    </citation>
    <scope>NUCLEOTIDE SEQUENCE [LARGE SCALE GENOMIC DNA]</scope>
    <source>
        <strain evidence="5 6">KHGC13</strain>
    </source>
</reference>
<dbReference type="GO" id="GO:0005886">
    <property type="term" value="C:plasma membrane"/>
    <property type="evidence" value="ECO:0007669"/>
    <property type="project" value="TreeGrafter"/>
</dbReference>
<feature type="domain" description="Hemerythrin-like" evidence="2">
    <location>
        <begin position="231"/>
        <end position="346"/>
    </location>
</feature>
<protein>
    <recommendedName>
        <fullName evidence="7">Hemerythrin-like domain-containing protein</fullName>
    </recommendedName>
</protein>
<dbReference type="RefSeq" id="WP_090470380.1">
    <property type="nucleotide sequence ID" value="NZ_FOWF01000004.1"/>
</dbReference>
<sequence length="546" mass="60129">MAKKIDLNHSVYELVMQYPELTDIMKELGFSEITKSAMLYSVGKITTIPKGAKRKGIPMTEVVSALLRHGFEINGTMPLNATGGSSVRAAEKASSGDAVKAGGAVNTGRSAKPDADGIRQESGDNPGRRALLKSYLARLGSGEDLASVRADFKSAFHDVDAAEIMAAEQEMMAEGTPLTEVQKLCDLHSALFHGATKEEKILRVEETPAAGSGNYANREGQAKALEQIPGHPLETFSRENRALEVLLSQAKEADRNELASFLPKIRELAVHYAKKGDLLYPLLKVNYDISGPSDVMWTVDDEIRDELAELTRDAGSPTDMWEERVRAVLTRAKEMIYKEENILFPICAVNFREEEWMQIYEDGKDYAPCLSTEPGTWKAAEQRPESGSPAGSGYGSSGNPSLGMGLDLSKAEVVMPGGHMSVEQIMALLNTIPMEITFIDDQNINRYFNESEGPKAFKRPKAALDREVFSCHPPKIEPLVRSIIEDFRSGARDSVPVWMEKNGHAFLVKYMAVRNSRGRYLGTMELVQDMEFAKDHFTKQAGGNAK</sequence>
<dbReference type="Proteomes" id="UP000198817">
    <property type="component" value="Unassembled WGS sequence"/>
</dbReference>
<dbReference type="InterPro" id="IPR038062">
    <property type="entry name" value="ScdA-like_N_sf"/>
</dbReference>
<evidence type="ECO:0000259" key="3">
    <source>
        <dbReference type="Pfam" id="PF04282"/>
    </source>
</evidence>
<dbReference type="SUPFAM" id="SSF140683">
    <property type="entry name" value="SP0561-like"/>
    <property type="match status" value="1"/>
</dbReference>
<feature type="domain" description="DUF438" evidence="3">
    <location>
        <begin position="132"/>
        <end position="197"/>
    </location>
</feature>
<dbReference type="InterPro" id="IPR015077">
    <property type="entry name" value="DUF1858"/>
</dbReference>
<dbReference type="PANTHER" id="PTHR39966:SF3">
    <property type="entry name" value="DUF438 DOMAIN-CONTAINING PROTEIN"/>
    <property type="match status" value="1"/>
</dbReference>
<accession>A0A1I7G284</accession>
<dbReference type="Pfam" id="PF01814">
    <property type="entry name" value="Hemerythrin"/>
    <property type="match status" value="1"/>
</dbReference>
<gene>
    <name evidence="5" type="ORF">SAMN05216508_104100</name>
</gene>
<evidence type="ECO:0000259" key="4">
    <source>
        <dbReference type="Pfam" id="PF08984"/>
    </source>
</evidence>
<dbReference type="Gene3D" id="1.10.3910.10">
    <property type="entry name" value="SP0561-like"/>
    <property type="match status" value="1"/>
</dbReference>
<dbReference type="Gene3D" id="1.20.120.520">
    <property type="entry name" value="nmb1532 protein domain like"/>
    <property type="match status" value="1"/>
</dbReference>
<feature type="compositionally biased region" description="Basic and acidic residues" evidence="1">
    <location>
        <begin position="111"/>
        <end position="122"/>
    </location>
</feature>
<dbReference type="Pfam" id="PF13596">
    <property type="entry name" value="PAS_10"/>
    <property type="match status" value="1"/>
</dbReference>
<evidence type="ECO:0000259" key="2">
    <source>
        <dbReference type="Pfam" id="PF01814"/>
    </source>
</evidence>
<dbReference type="STRING" id="155865.SAMN05216515_10431"/>
<feature type="region of interest" description="Disordered" evidence="1">
    <location>
        <begin position="82"/>
        <end position="126"/>
    </location>
</feature>
<dbReference type="AlphaFoldDB" id="A0A1I7G284"/>
<evidence type="ECO:0000313" key="5">
    <source>
        <dbReference type="EMBL" id="SFU42431.1"/>
    </source>
</evidence>
<evidence type="ECO:0000256" key="1">
    <source>
        <dbReference type="SAM" id="MobiDB-lite"/>
    </source>
</evidence>
<proteinExistence type="predicted"/>
<dbReference type="OrthoDB" id="9769774at2"/>
<dbReference type="Pfam" id="PF08984">
    <property type="entry name" value="DUF1858"/>
    <property type="match status" value="1"/>
</dbReference>
<feature type="domain" description="DUF1858" evidence="4">
    <location>
        <begin position="5"/>
        <end position="62"/>
    </location>
</feature>
<dbReference type="InterPro" id="IPR007380">
    <property type="entry name" value="DUF438"/>
</dbReference>
<dbReference type="PANTHER" id="PTHR39966">
    <property type="entry name" value="BLL2471 PROTEIN-RELATED"/>
    <property type="match status" value="1"/>
</dbReference>